<evidence type="ECO:0000313" key="7">
    <source>
        <dbReference type="EMBL" id="RGP81740.1"/>
    </source>
</evidence>
<feature type="region of interest" description="Disordered" evidence="5">
    <location>
        <begin position="343"/>
        <end position="393"/>
    </location>
</feature>
<comment type="caution">
    <text evidence="7">The sequence shown here is derived from an EMBL/GenBank/DDBJ whole genome shotgun (WGS) entry which is preliminary data.</text>
</comment>
<keyword evidence="3 6" id="KW-1133">Transmembrane helix</keyword>
<dbReference type="SUPFAM" id="SSF144083">
    <property type="entry name" value="Magnesium transport protein CorA, transmembrane region"/>
    <property type="match status" value="1"/>
</dbReference>
<dbReference type="GO" id="GO:0016020">
    <property type="term" value="C:membrane"/>
    <property type="evidence" value="ECO:0007669"/>
    <property type="project" value="UniProtKB-SubCell"/>
</dbReference>
<evidence type="ECO:0000256" key="4">
    <source>
        <dbReference type="ARBA" id="ARBA00023136"/>
    </source>
</evidence>
<dbReference type="AlphaFoldDB" id="A0A395TAI1"/>
<comment type="subcellular location">
    <subcellularLocation>
        <location evidence="1">Membrane</location>
        <topology evidence="1">Multi-pass membrane protein</topology>
    </subcellularLocation>
</comment>
<gene>
    <name evidence="7" type="ORF">FLONG3_125</name>
</gene>
<keyword evidence="4 6" id="KW-0472">Membrane</keyword>
<feature type="transmembrane region" description="Helical" evidence="6">
    <location>
        <begin position="503"/>
        <end position="524"/>
    </location>
</feature>
<dbReference type="OrthoDB" id="3561681at2759"/>
<dbReference type="STRING" id="694270.A0A395TAI1"/>
<name>A0A395TAI1_9HYPO</name>
<evidence type="ECO:0000256" key="6">
    <source>
        <dbReference type="SAM" id="Phobius"/>
    </source>
</evidence>
<evidence type="ECO:0000256" key="2">
    <source>
        <dbReference type="ARBA" id="ARBA00022692"/>
    </source>
</evidence>
<feature type="transmembrane region" description="Helical" evidence="6">
    <location>
        <begin position="466"/>
        <end position="488"/>
    </location>
</feature>
<accession>A0A395TAI1</accession>
<protein>
    <submittedName>
        <fullName evidence="7">Uncharacterized protein</fullName>
    </submittedName>
</protein>
<evidence type="ECO:0000256" key="5">
    <source>
        <dbReference type="SAM" id="MobiDB-lite"/>
    </source>
</evidence>
<organism evidence="7 8">
    <name type="scientific">Fusarium longipes</name>
    <dbReference type="NCBI Taxonomy" id="694270"/>
    <lineage>
        <taxon>Eukaryota</taxon>
        <taxon>Fungi</taxon>
        <taxon>Dikarya</taxon>
        <taxon>Ascomycota</taxon>
        <taxon>Pezizomycotina</taxon>
        <taxon>Sordariomycetes</taxon>
        <taxon>Hypocreomycetidae</taxon>
        <taxon>Hypocreales</taxon>
        <taxon>Nectriaceae</taxon>
        <taxon>Fusarium</taxon>
    </lineage>
</organism>
<keyword evidence="8" id="KW-1185">Reference proteome</keyword>
<reference evidence="7 8" key="1">
    <citation type="journal article" date="2018" name="PLoS Pathog.">
        <title>Evolution of structural diversity of trichothecenes, a family of toxins produced by plant pathogenic and entomopathogenic fungi.</title>
        <authorList>
            <person name="Proctor R.H."/>
            <person name="McCormick S.P."/>
            <person name="Kim H.S."/>
            <person name="Cardoza R.E."/>
            <person name="Stanley A.M."/>
            <person name="Lindo L."/>
            <person name="Kelly A."/>
            <person name="Brown D.W."/>
            <person name="Lee T."/>
            <person name="Vaughan M.M."/>
            <person name="Alexander N.J."/>
            <person name="Busman M."/>
            <person name="Gutierrez S."/>
        </authorList>
    </citation>
    <scope>NUCLEOTIDE SEQUENCE [LARGE SCALE GENOMIC DNA]</scope>
    <source>
        <strain evidence="7 8">NRRL 20695</strain>
    </source>
</reference>
<proteinExistence type="predicted"/>
<dbReference type="InterPro" id="IPR045863">
    <property type="entry name" value="CorA_TM1_TM2"/>
</dbReference>
<evidence type="ECO:0000256" key="1">
    <source>
        <dbReference type="ARBA" id="ARBA00004141"/>
    </source>
</evidence>
<dbReference type="Proteomes" id="UP000266234">
    <property type="component" value="Unassembled WGS sequence"/>
</dbReference>
<evidence type="ECO:0000313" key="8">
    <source>
        <dbReference type="Proteomes" id="UP000266234"/>
    </source>
</evidence>
<dbReference type="EMBL" id="PXOG01000003">
    <property type="protein sequence ID" value="RGP81740.1"/>
    <property type="molecule type" value="Genomic_DNA"/>
</dbReference>
<sequence>MNNDCDWDNWFETQHPKLDGSASGLVLMYDHLLPPNIPMHVSPSEFIQVTFWEANACIRLASRGGERNIDPVERTESNDWINNTQKEVAHREQESQMALRETGGRRNVRKLPFSEHSFAKIAKKFYIHDSIVRVISRADVSDFSAVKLDMEKQDDHDLSAYGILPSNHCIRTFFSHSVVYNVRTSNAWDGDHAISATYFPHCNLTFAVIFGCTLSVEAEILRRLETTTYEVLHPLLVPSMLVELERKRHFRVVEDTLDEVEARILELSETPGDLESVPGTEKVRRKEAKRSAWLDMLYLRNQLVSWITCLEALNEHVKRLNRTIFRDTYVCCQNRYNLNKKLSDIEGSSTDSDADWDDSFNESSLANSTDDERIRKPYGNKIDSMELQSSDCPKVSSPRFYKDYMRRTGSKMRGRLREVMKDYNEKIRECTTGVEGMVMATQWAQGETNVEIALATNQDSRHMRSIALVTMIFLPGTFFASVFSMGFFEWDADSGTVSVSKSFWIYAVLALVCTALTVAAWWYLGVYRHKRRKNVSSLLETGRISNLKRLELLLSQTGR</sequence>
<dbReference type="Gene3D" id="1.20.58.340">
    <property type="entry name" value="Magnesium transport protein CorA, transmembrane region"/>
    <property type="match status" value="1"/>
</dbReference>
<keyword evidence="2 6" id="KW-0812">Transmembrane</keyword>
<evidence type="ECO:0000256" key="3">
    <source>
        <dbReference type="ARBA" id="ARBA00022989"/>
    </source>
</evidence>